<feature type="compositionally biased region" description="Polar residues" evidence="1">
    <location>
        <begin position="604"/>
        <end position="631"/>
    </location>
</feature>
<feature type="compositionally biased region" description="Low complexity" evidence="1">
    <location>
        <begin position="174"/>
        <end position="195"/>
    </location>
</feature>
<feature type="domain" description="Arrestin C-terminal-like" evidence="2">
    <location>
        <begin position="316"/>
        <end position="480"/>
    </location>
</feature>
<dbReference type="InterPro" id="IPR050357">
    <property type="entry name" value="Arrestin_domain-protein"/>
</dbReference>
<dbReference type="OrthoDB" id="2238745at2759"/>
<name>A0A642V367_9ASCO</name>
<accession>A0A642V367</accession>
<dbReference type="VEuPathDB" id="FungiDB:TRICI_003646"/>
<dbReference type="InterPro" id="IPR011022">
    <property type="entry name" value="Arrestin_C-like"/>
</dbReference>
<dbReference type="AlphaFoldDB" id="A0A642V367"/>
<dbReference type="InterPro" id="IPR014752">
    <property type="entry name" value="Arrestin-like_C"/>
</dbReference>
<feature type="compositionally biased region" description="Pro residues" evidence="1">
    <location>
        <begin position="1"/>
        <end position="14"/>
    </location>
</feature>
<evidence type="ECO:0000256" key="1">
    <source>
        <dbReference type="SAM" id="MobiDB-lite"/>
    </source>
</evidence>
<feature type="compositionally biased region" description="Polar residues" evidence="1">
    <location>
        <begin position="486"/>
        <end position="502"/>
    </location>
</feature>
<dbReference type="Pfam" id="PF00339">
    <property type="entry name" value="Arrestin_N"/>
    <property type="match status" value="1"/>
</dbReference>
<dbReference type="Gene3D" id="2.60.40.640">
    <property type="match status" value="1"/>
</dbReference>
<evidence type="ECO:0000259" key="2">
    <source>
        <dbReference type="SMART" id="SM01017"/>
    </source>
</evidence>
<feature type="compositionally biased region" description="Polar residues" evidence="1">
    <location>
        <begin position="196"/>
        <end position="216"/>
    </location>
</feature>
<dbReference type="SMART" id="SM01017">
    <property type="entry name" value="Arrestin_C"/>
    <property type="match status" value="1"/>
</dbReference>
<comment type="caution">
    <text evidence="3">The sequence shown here is derived from an EMBL/GenBank/DDBJ whole genome shotgun (WGS) entry which is preliminary data.</text>
</comment>
<dbReference type="EMBL" id="SWFS01000267">
    <property type="protein sequence ID" value="KAA8911960.1"/>
    <property type="molecule type" value="Genomic_DNA"/>
</dbReference>
<dbReference type="GO" id="GO:0030674">
    <property type="term" value="F:protein-macromolecule adaptor activity"/>
    <property type="evidence" value="ECO:0007669"/>
    <property type="project" value="TreeGrafter"/>
</dbReference>
<protein>
    <recommendedName>
        <fullName evidence="2">Arrestin C-terminal-like domain-containing protein</fullName>
    </recommendedName>
</protein>
<keyword evidence="4" id="KW-1185">Reference proteome</keyword>
<dbReference type="GO" id="GO:0070086">
    <property type="term" value="P:ubiquitin-dependent endocytosis"/>
    <property type="evidence" value="ECO:0007669"/>
    <property type="project" value="TreeGrafter"/>
</dbReference>
<evidence type="ECO:0000313" key="3">
    <source>
        <dbReference type="EMBL" id="KAA8911960.1"/>
    </source>
</evidence>
<dbReference type="Proteomes" id="UP000761534">
    <property type="component" value="Unassembled WGS sequence"/>
</dbReference>
<gene>
    <name evidence="3" type="ORF">TRICI_003646</name>
</gene>
<organism evidence="3 4">
    <name type="scientific">Trichomonascus ciferrii</name>
    <dbReference type="NCBI Taxonomy" id="44093"/>
    <lineage>
        <taxon>Eukaryota</taxon>
        <taxon>Fungi</taxon>
        <taxon>Dikarya</taxon>
        <taxon>Ascomycota</taxon>
        <taxon>Saccharomycotina</taxon>
        <taxon>Dipodascomycetes</taxon>
        <taxon>Dipodascales</taxon>
        <taxon>Trichomonascaceae</taxon>
        <taxon>Trichomonascus</taxon>
        <taxon>Trichomonascus ciferrii complex</taxon>
    </lineage>
</organism>
<dbReference type="Pfam" id="PF02752">
    <property type="entry name" value="Arrestin_C"/>
    <property type="match status" value="1"/>
</dbReference>
<dbReference type="GO" id="GO:0031625">
    <property type="term" value="F:ubiquitin protein ligase binding"/>
    <property type="evidence" value="ECO:0007669"/>
    <property type="project" value="TreeGrafter"/>
</dbReference>
<feature type="region of interest" description="Disordered" evidence="1">
    <location>
        <begin position="486"/>
        <end position="524"/>
    </location>
</feature>
<sequence length="658" mass="73755">MSVPPSTSPSPTPSPTVELDDKRIGSNQLSHSNGVYMSIVLTEPFLFLHGNAPYEYSEQSPAILRGSLVVKCTKPVKLKSIYMYFKGHSRTEWPEGIPPKKTEVSESNELHSHFWPFFNALTPTAEFSSGAHRVRKIKDSQHSTHSNNNNHHHHHHHISPSMKFLASKLKRHTNNNSSNNNSANTSPQLSPQPSSTGITSLQTSPHSSSTNLQSLNLAPHRSFSKDEPRENDAQTKGFRVFQPGEYIYNFELPIANSMPESISALYGSVQYYLEATVERYGTFKPNVVGRKDIKLVRAASLNNVETSEPITVSKDWEDQMHYDIVVGGKAFPLGTHIPIAMKFTPFAKVKCHRIRIYVTENVEYYCRDKKVHRVEPMRKYLLKEHLPSNGLQGTLINLDENTTDDLLALATEMEYQVYLPKVFGTTRDILHPNTTHEDIQVHHWLKIVLRLSKVDDTKPDKRRYFEIAIDSPITILHNACTSQNLGLPQYSSTSRSDTVTARSPSSVGLPAPPPSAPSPNNDEIRPIHYIRMPSVAPPPFQEVDDYSPPRYETVIQEKEEEARAEHGNSGNTSRASSMRDRASTSSASLTHSQTTYGDDDDPENTNNTLFSESDLSEQFSKFKFNNRSLADSSDENDPPTDPLTPNDSTNPPSPVISS</sequence>
<dbReference type="InterPro" id="IPR011021">
    <property type="entry name" value="Arrestin-like_N"/>
</dbReference>
<dbReference type="SUPFAM" id="SSF81296">
    <property type="entry name" value="E set domains"/>
    <property type="match status" value="1"/>
</dbReference>
<feature type="region of interest" description="Disordered" evidence="1">
    <location>
        <begin position="1"/>
        <end position="22"/>
    </location>
</feature>
<feature type="region of interest" description="Disordered" evidence="1">
    <location>
        <begin position="129"/>
        <end position="237"/>
    </location>
</feature>
<evidence type="ECO:0000313" key="4">
    <source>
        <dbReference type="Proteomes" id="UP000761534"/>
    </source>
</evidence>
<feature type="compositionally biased region" description="Basic and acidic residues" evidence="1">
    <location>
        <begin position="223"/>
        <end position="233"/>
    </location>
</feature>
<feature type="region of interest" description="Disordered" evidence="1">
    <location>
        <begin position="559"/>
        <end position="658"/>
    </location>
</feature>
<proteinExistence type="predicted"/>
<dbReference type="PANTHER" id="PTHR11188">
    <property type="entry name" value="ARRESTIN DOMAIN CONTAINING PROTEIN"/>
    <property type="match status" value="1"/>
</dbReference>
<feature type="compositionally biased region" description="Polar residues" evidence="1">
    <location>
        <begin position="583"/>
        <end position="596"/>
    </location>
</feature>
<dbReference type="InterPro" id="IPR014756">
    <property type="entry name" value="Ig_E-set"/>
</dbReference>
<dbReference type="PANTHER" id="PTHR11188:SF174">
    <property type="entry name" value="ARRESTIN-RELATED TRAFFICKING ADAPTER 10-RELATED"/>
    <property type="match status" value="1"/>
</dbReference>
<reference evidence="3" key="1">
    <citation type="journal article" date="2019" name="G3 (Bethesda)">
        <title>Genome Assemblies of Two Rare Opportunistic Yeast Pathogens: Diutina rugosa (syn. Candida rugosa) and Trichomonascus ciferrii (syn. Candida ciferrii).</title>
        <authorList>
            <person name="Mixao V."/>
            <person name="Saus E."/>
            <person name="Hansen A.P."/>
            <person name="Lass-Florl C."/>
            <person name="Gabaldon T."/>
        </authorList>
    </citation>
    <scope>NUCLEOTIDE SEQUENCE</scope>
    <source>
        <strain evidence="3">CBS 4856</strain>
    </source>
</reference>
<dbReference type="GO" id="GO:0005829">
    <property type="term" value="C:cytosol"/>
    <property type="evidence" value="ECO:0007669"/>
    <property type="project" value="TreeGrafter"/>
</dbReference>